<protein>
    <submittedName>
        <fullName evidence="2">ATP-binding protein</fullName>
    </submittedName>
</protein>
<dbReference type="OrthoDB" id="327549at2"/>
<dbReference type="SUPFAM" id="SSF55874">
    <property type="entry name" value="ATPase domain of HSP90 chaperone/DNA topoisomerase II/histidine kinase"/>
    <property type="match status" value="1"/>
</dbReference>
<dbReference type="AlphaFoldDB" id="A0A556AGV4"/>
<organism evidence="2 3">
    <name type="scientific">Verticiella sediminum</name>
    <dbReference type="NCBI Taxonomy" id="1247510"/>
    <lineage>
        <taxon>Bacteria</taxon>
        <taxon>Pseudomonadati</taxon>
        <taxon>Pseudomonadota</taxon>
        <taxon>Betaproteobacteria</taxon>
        <taxon>Burkholderiales</taxon>
        <taxon>Alcaligenaceae</taxon>
        <taxon>Verticiella</taxon>
    </lineage>
</organism>
<keyword evidence="2" id="KW-0067">ATP-binding</keyword>
<dbReference type="InterPro" id="IPR036890">
    <property type="entry name" value="HATPase_C_sf"/>
</dbReference>
<keyword evidence="2" id="KW-0547">Nucleotide-binding</keyword>
<dbReference type="CDD" id="cd16936">
    <property type="entry name" value="HATPase_RsbW-like"/>
    <property type="match status" value="1"/>
</dbReference>
<gene>
    <name evidence="2" type="ORF">FOZ76_17295</name>
</gene>
<comment type="caution">
    <text evidence="2">The sequence shown here is derived from an EMBL/GenBank/DDBJ whole genome shotgun (WGS) entry which is preliminary data.</text>
</comment>
<keyword evidence="3" id="KW-1185">Reference proteome</keyword>
<dbReference type="Pfam" id="PF13581">
    <property type="entry name" value="HATPase_c_2"/>
    <property type="match status" value="1"/>
</dbReference>
<evidence type="ECO:0000313" key="3">
    <source>
        <dbReference type="Proteomes" id="UP000318405"/>
    </source>
</evidence>
<proteinExistence type="predicted"/>
<dbReference type="RefSeq" id="WP_143949541.1">
    <property type="nucleotide sequence ID" value="NZ_BAABMB010000007.1"/>
</dbReference>
<reference evidence="2 3" key="1">
    <citation type="submission" date="2019-07" db="EMBL/GenBank/DDBJ databases">
        <title>Qingshengfaniella alkalisoli gen. nov., sp. nov., isolated from saline soil.</title>
        <authorList>
            <person name="Xu L."/>
            <person name="Huang X.-X."/>
            <person name="Sun J.-Q."/>
        </authorList>
    </citation>
    <scope>NUCLEOTIDE SEQUENCE [LARGE SCALE GENOMIC DNA]</scope>
    <source>
        <strain evidence="2 3">DSM 27279</strain>
    </source>
</reference>
<dbReference type="InterPro" id="IPR003594">
    <property type="entry name" value="HATPase_dom"/>
</dbReference>
<evidence type="ECO:0000313" key="2">
    <source>
        <dbReference type="EMBL" id="TSH92128.1"/>
    </source>
</evidence>
<accession>A0A556AGV4</accession>
<feature type="domain" description="Histidine kinase/HSP90-like ATPase" evidence="1">
    <location>
        <begin position="12"/>
        <end position="137"/>
    </location>
</feature>
<dbReference type="EMBL" id="VLTJ01000030">
    <property type="protein sequence ID" value="TSH92128.1"/>
    <property type="molecule type" value="Genomic_DNA"/>
</dbReference>
<dbReference type="Gene3D" id="3.30.565.10">
    <property type="entry name" value="Histidine kinase-like ATPase, C-terminal domain"/>
    <property type="match status" value="1"/>
</dbReference>
<name>A0A556AGV4_9BURK</name>
<dbReference type="GO" id="GO:0005524">
    <property type="term" value="F:ATP binding"/>
    <property type="evidence" value="ECO:0007669"/>
    <property type="project" value="UniProtKB-KW"/>
</dbReference>
<evidence type="ECO:0000259" key="1">
    <source>
        <dbReference type="Pfam" id="PF13581"/>
    </source>
</evidence>
<dbReference type="Proteomes" id="UP000318405">
    <property type="component" value="Unassembled WGS sequence"/>
</dbReference>
<sequence length="144" mass="15495">MTASDSIDLDPTATAVGTAIAWLETLAERDRWPARVAMGLTLSVDEALTNVVAYAFGQRDADSAPPRVRLSYVRLPAALRVTITDNGIAFDPTAVAPPTAMTSVEQANIGGHGVQLMRHYLSRIAYARQDGENRLTLEIDCPQA</sequence>